<feature type="coiled-coil region" evidence="2">
    <location>
        <begin position="826"/>
        <end position="988"/>
    </location>
</feature>
<accession>A0A7J7IV72</accession>
<dbReference type="PANTHER" id="PTHR18870:SF9">
    <property type="entry name" value="PROTEIN TAG-278-RELATED"/>
    <property type="match status" value="1"/>
</dbReference>
<reference evidence="5" key="1">
    <citation type="submission" date="2020-06" db="EMBL/GenBank/DDBJ databases">
        <title>Draft genome of Bugula neritina, a colonial animal packing powerful symbionts and potential medicines.</title>
        <authorList>
            <person name="Rayko M."/>
        </authorList>
    </citation>
    <scope>NUCLEOTIDE SEQUENCE [LARGE SCALE GENOMIC DNA]</scope>
    <source>
        <strain evidence="5">Kwan_BN1</strain>
    </source>
</reference>
<comment type="caution">
    <text evidence="5">The sequence shown here is derived from an EMBL/GenBank/DDBJ whole genome shotgun (WGS) entry which is preliminary data.</text>
</comment>
<keyword evidence="1 2" id="KW-0175">Coiled coil</keyword>
<protein>
    <recommendedName>
        <fullName evidence="4">Protein FAM184A/B N-terminal domain-containing protein</fullName>
    </recommendedName>
</protein>
<name>A0A7J7IV72_BUGNE</name>
<dbReference type="Proteomes" id="UP000593567">
    <property type="component" value="Unassembled WGS sequence"/>
</dbReference>
<dbReference type="OrthoDB" id="75801at2759"/>
<feature type="compositionally biased region" description="Low complexity" evidence="3">
    <location>
        <begin position="1036"/>
        <end position="1057"/>
    </location>
</feature>
<dbReference type="AlphaFoldDB" id="A0A7J7IV72"/>
<dbReference type="EMBL" id="VXIV02003366">
    <property type="protein sequence ID" value="KAF6017715.1"/>
    <property type="molecule type" value="Genomic_DNA"/>
</dbReference>
<keyword evidence="6" id="KW-1185">Reference proteome</keyword>
<feature type="domain" description="Protein FAM184A/B N-terminal" evidence="4">
    <location>
        <begin position="41"/>
        <end position="234"/>
    </location>
</feature>
<evidence type="ECO:0000256" key="2">
    <source>
        <dbReference type="SAM" id="Coils"/>
    </source>
</evidence>
<feature type="coiled-coil region" evidence="2">
    <location>
        <begin position="42"/>
        <end position="169"/>
    </location>
</feature>
<evidence type="ECO:0000259" key="4">
    <source>
        <dbReference type="Pfam" id="PF15665"/>
    </source>
</evidence>
<evidence type="ECO:0000256" key="1">
    <source>
        <dbReference type="ARBA" id="ARBA00023054"/>
    </source>
</evidence>
<sequence>MAQQHNNKKYGNLAQECFTDGIVDQDMHLKMSKKIAQLTKVIYALNTKNDEHEQIVKSLQQQHEKEKLQLLEETKAKVNSLKSNLGAEAELRERISLLESHIEEHEKQKKKLLHDFDEFKDECANHETQLQSEHNHRISVVSKELLNYQKEFESKIKNFEALVQAFELEKTEAIADLKRIHQKEIDDILKTQMSKSKLQQATSNYDKLKIEKEQLELDYEEKFKKSKTLYENELELLRQSQNDQSAEKQKVLQDKIDRLTKDFQFQQAQFRHRIDGLVNDLSVSEDTINQLKSNLDILTTQKSDATEELANLRAQLEVVKKETVEAVNKHREVERELQVLRQRCNDQSDQLIKKSGVIGELTAAKTQKEAQIQKLTDELSDVSRNLKLLQDEKNLLLSKSTNDAHQKSLEVQALEQALEDVRIEKQAQKDKFEADIAGLERLLEEQKVTAENNLQEQLSSLHSRYTKELDTLKAEGQLRAKELEQKLKLQLEEETKRLETVNIQLKENLTEEITELKEKLQLAEHELENMQQRMGDTSSNLGAANTELAELKSQVSVLKQQLDKAKSELNASTSQITILKSETDRLKMVNSQMAKDHSAELKEKLENLNKSLEVSWLDKLKKEMAQFKVELENQFANDKASTVRLLNDQHKNEMRAVTNDMESKIRKLMMQISELEKSLEAERLSGDSKADAIIEKYDQQIQDLNSEIERITKDYERQLKNLAASIEEEWSLKYKTQESQLEASLSELKSKHLQDMTAQMTAHKATVDFIKKDAERQLSTERDTLQKNSMREKDELRAELESKHKLELNSHSQTSAKQITALRMELQRAVELKNQKDQDLLQVQEEHGERLSQRDRTIKSLESDIYKLEGKIHELQEEIQSKSSDIIKVKSEASKQLRQQEEFLVQEHAEEMERLQGLHAEETQKVLLEFTKAQTILKEKIDELSSLLEEAEDRYLNREPREEDLRMIEQLRRSLTQRDQEMQQLIADKQFYQMELVNRETNFTKVFAGGKSGPQQPQVGFINPLSKKKKGEKGPTKYTVSSGMSDGMVSGSSSAGSNARLRPIAGSPIHDERLNPNHVLPPPKAFPKKFVQ</sequence>
<dbReference type="InterPro" id="IPR039478">
    <property type="entry name" value="FAM184A/B_N"/>
</dbReference>
<dbReference type="Gene3D" id="1.20.5.1160">
    <property type="entry name" value="Vasodilator-stimulated phosphoprotein"/>
    <property type="match status" value="1"/>
</dbReference>
<feature type="region of interest" description="Disordered" evidence="3">
    <location>
        <begin position="1014"/>
        <end position="1092"/>
    </location>
</feature>
<organism evidence="5 6">
    <name type="scientific">Bugula neritina</name>
    <name type="common">Brown bryozoan</name>
    <name type="synonym">Sertularia neritina</name>
    <dbReference type="NCBI Taxonomy" id="10212"/>
    <lineage>
        <taxon>Eukaryota</taxon>
        <taxon>Metazoa</taxon>
        <taxon>Spiralia</taxon>
        <taxon>Lophotrochozoa</taxon>
        <taxon>Bryozoa</taxon>
        <taxon>Gymnolaemata</taxon>
        <taxon>Cheilostomatida</taxon>
        <taxon>Flustrina</taxon>
        <taxon>Buguloidea</taxon>
        <taxon>Bugulidae</taxon>
        <taxon>Bugula</taxon>
    </lineage>
</organism>
<dbReference type="PANTHER" id="PTHR18870">
    <property type="entry name" value="PROTEIN TAG-278-RELATED"/>
    <property type="match status" value="1"/>
</dbReference>
<dbReference type="Pfam" id="PF15665">
    <property type="entry name" value="FAM184"/>
    <property type="match status" value="1"/>
</dbReference>
<feature type="coiled-coil region" evidence="2">
    <location>
        <begin position="198"/>
        <end position="725"/>
    </location>
</feature>
<gene>
    <name evidence="5" type="ORF">EB796_023997</name>
</gene>
<evidence type="ECO:0000313" key="5">
    <source>
        <dbReference type="EMBL" id="KAF6017715.1"/>
    </source>
</evidence>
<proteinExistence type="predicted"/>
<evidence type="ECO:0000256" key="3">
    <source>
        <dbReference type="SAM" id="MobiDB-lite"/>
    </source>
</evidence>
<evidence type="ECO:0000313" key="6">
    <source>
        <dbReference type="Proteomes" id="UP000593567"/>
    </source>
</evidence>